<feature type="compositionally biased region" description="Basic and acidic residues" evidence="1">
    <location>
        <begin position="95"/>
        <end position="112"/>
    </location>
</feature>
<evidence type="ECO:0000313" key="2">
    <source>
        <dbReference type="Ensembl" id="ENSGWIP00000041225.1"/>
    </source>
</evidence>
<feature type="compositionally biased region" description="Basic and acidic residues" evidence="1">
    <location>
        <begin position="149"/>
        <end position="163"/>
    </location>
</feature>
<evidence type="ECO:0000313" key="3">
    <source>
        <dbReference type="Proteomes" id="UP000694680"/>
    </source>
</evidence>
<dbReference type="Proteomes" id="UP000694680">
    <property type="component" value="Unassembled WGS sequence"/>
</dbReference>
<dbReference type="AlphaFoldDB" id="A0A8C5H7N3"/>
<organism evidence="2 3">
    <name type="scientific">Gouania willdenowi</name>
    <name type="common">Blunt-snouted clingfish</name>
    <name type="synonym">Lepadogaster willdenowi</name>
    <dbReference type="NCBI Taxonomy" id="441366"/>
    <lineage>
        <taxon>Eukaryota</taxon>
        <taxon>Metazoa</taxon>
        <taxon>Chordata</taxon>
        <taxon>Craniata</taxon>
        <taxon>Vertebrata</taxon>
        <taxon>Euteleostomi</taxon>
        <taxon>Actinopterygii</taxon>
        <taxon>Neopterygii</taxon>
        <taxon>Teleostei</taxon>
        <taxon>Neoteleostei</taxon>
        <taxon>Acanthomorphata</taxon>
        <taxon>Ovalentaria</taxon>
        <taxon>Blenniimorphae</taxon>
        <taxon>Blenniiformes</taxon>
        <taxon>Gobiesocoidei</taxon>
        <taxon>Gobiesocidae</taxon>
        <taxon>Gobiesocinae</taxon>
        <taxon>Gouania</taxon>
    </lineage>
</organism>
<dbReference type="Ensembl" id="ENSGWIT00000044788.1">
    <property type="protein sequence ID" value="ENSGWIP00000041225.1"/>
    <property type="gene ID" value="ENSGWIG00000020793.1"/>
</dbReference>
<protein>
    <submittedName>
        <fullName evidence="2">Uncharacterized protein</fullName>
    </submittedName>
</protein>
<keyword evidence="3" id="KW-1185">Reference proteome</keyword>
<reference evidence="2" key="1">
    <citation type="submission" date="2025-08" db="UniProtKB">
        <authorList>
            <consortium name="Ensembl"/>
        </authorList>
    </citation>
    <scope>IDENTIFICATION</scope>
</reference>
<feature type="compositionally biased region" description="Polar residues" evidence="1">
    <location>
        <begin position="135"/>
        <end position="148"/>
    </location>
</feature>
<sequence length="180" mass="21569">MGLLLMKNHRVPKRLEMFQNTVVPRYNAFHLQLCSFFSSHKHKPPVKKDIVLKNAKSWAKLMEESIVSSPIKSSKDVFQYFRKAALEKEQREKMLQKKRLEEQREKERDVPGLRESQPNISWTPDDVYGHRHEQQTSAQQKHSSTMRSVSEEREMEKRKEQERRRKYAVSHFVSAHYIYI</sequence>
<name>A0A8C5H7N3_GOUWI</name>
<accession>A0A8C5H7N3</accession>
<proteinExistence type="predicted"/>
<evidence type="ECO:0000256" key="1">
    <source>
        <dbReference type="SAM" id="MobiDB-lite"/>
    </source>
</evidence>
<feature type="region of interest" description="Disordered" evidence="1">
    <location>
        <begin position="95"/>
        <end position="166"/>
    </location>
</feature>
<reference evidence="2" key="2">
    <citation type="submission" date="2025-09" db="UniProtKB">
        <authorList>
            <consortium name="Ensembl"/>
        </authorList>
    </citation>
    <scope>IDENTIFICATION</scope>
</reference>